<evidence type="ECO:0000256" key="1">
    <source>
        <dbReference type="SAM" id="Phobius"/>
    </source>
</evidence>
<dbReference type="Proteomes" id="UP000887565">
    <property type="component" value="Unplaced"/>
</dbReference>
<keyword evidence="1" id="KW-1133">Transmembrane helix</keyword>
<feature type="transmembrane region" description="Helical" evidence="1">
    <location>
        <begin position="29"/>
        <end position="50"/>
    </location>
</feature>
<evidence type="ECO:0000313" key="3">
    <source>
        <dbReference type="WBParaSite" id="nRc.2.0.1.t37463-RA"/>
    </source>
</evidence>
<feature type="transmembrane region" description="Helical" evidence="1">
    <location>
        <begin position="70"/>
        <end position="88"/>
    </location>
</feature>
<sequence>MSLNNLLQMTIAIMRFLKLISKPVIGRKLYILFWLLSIFYGFGEYAYRFYVITYDGSLETKESLVYQMKVQDGVTLIAIILFNTLCWLEIRHLKKRILPLNEEKYRRMHIKLCSFA</sequence>
<protein>
    <submittedName>
        <fullName evidence="3">Uncharacterized protein</fullName>
    </submittedName>
</protein>
<reference evidence="3" key="1">
    <citation type="submission" date="2022-11" db="UniProtKB">
        <authorList>
            <consortium name="WormBaseParasite"/>
        </authorList>
    </citation>
    <scope>IDENTIFICATION</scope>
</reference>
<dbReference type="AlphaFoldDB" id="A0A915KF79"/>
<keyword evidence="2" id="KW-1185">Reference proteome</keyword>
<accession>A0A915KF79</accession>
<name>A0A915KF79_ROMCU</name>
<organism evidence="2 3">
    <name type="scientific">Romanomermis culicivorax</name>
    <name type="common">Nematode worm</name>
    <dbReference type="NCBI Taxonomy" id="13658"/>
    <lineage>
        <taxon>Eukaryota</taxon>
        <taxon>Metazoa</taxon>
        <taxon>Ecdysozoa</taxon>
        <taxon>Nematoda</taxon>
        <taxon>Enoplea</taxon>
        <taxon>Dorylaimia</taxon>
        <taxon>Mermithida</taxon>
        <taxon>Mermithoidea</taxon>
        <taxon>Mermithidae</taxon>
        <taxon>Romanomermis</taxon>
    </lineage>
</organism>
<keyword evidence="1" id="KW-0812">Transmembrane</keyword>
<keyword evidence="1" id="KW-0472">Membrane</keyword>
<evidence type="ECO:0000313" key="2">
    <source>
        <dbReference type="Proteomes" id="UP000887565"/>
    </source>
</evidence>
<proteinExistence type="predicted"/>
<dbReference type="WBParaSite" id="nRc.2.0.1.t37463-RA">
    <property type="protein sequence ID" value="nRc.2.0.1.t37463-RA"/>
    <property type="gene ID" value="nRc.2.0.1.g37463"/>
</dbReference>